<evidence type="ECO:0000313" key="2">
    <source>
        <dbReference type="Proteomes" id="UP000663555"/>
    </source>
</evidence>
<gene>
    <name evidence="1" type="ORF">LPB19_02135</name>
</gene>
<dbReference type="Proteomes" id="UP000663555">
    <property type="component" value="Chromosome"/>
</dbReference>
<accession>A0ABX7MSS5</accession>
<evidence type="ECO:0000313" key="1">
    <source>
        <dbReference type="EMBL" id="QSP95243.1"/>
    </source>
</evidence>
<organism evidence="1 2">
    <name type="scientific">Marinobacter salinisoli</name>
    <dbReference type="NCBI Taxonomy" id="2769486"/>
    <lineage>
        <taxon>Bacteria</taxon>
        <taxon>Pseudomonadati</taxon>
        <taxon>Pseudomonadota</taxon>
        <taxon>Gammaproteobacteria</taxon>
        <taxon>Pseudomonadales</taxon>
        <taxon>Marinobacteraceae</taxon>
        <taxon>Marinobacter</taxon>
    </lineage>
</organism>
<protein>
    <recommendedName>
        <fullName evidence="3">Solute-binding protein family 3/N-terminal domain-containing protein</fullName>
    </recommendedName>
</protein>
<reference evidence="1 2" key="1">
    <citation type="submission" date="2021-03" db="EMBL/GenBank/DDBJ databases">
        <title>Genome sequencing of Marinobacter sp. LPB0319.</title>
        <authorList>
            <person name="Kim J."/>
        </authorList>
    </citation>
    <scope>NUCLEOTIDE SEQUENCE [LARGE SCALE GENOMIC DNA]</scope>
    <source>
        <strain evidence="1 2">LPB0319</strain>
    </source>
</reference>
<keyword evidence="2" id="KW-1185">Reference proteome</keyword>
<dbReference type="RefSeq" id="WP_206644456.1">
    <property type="nucleotide sequence ID" value="NZ_CP071247.1"/>
</dbReference>
<name>A0ABX7MSS5_9GAMM</name>
<dbReference type="SUPFAM" id="SSF53850">
    <property type="entry name" value="Periplasmic binding protein-like II"/>
    <property type="match status" value="1"/>
</dbReference>
<proteinExistence type="predicted"/>
<sequence>MADCSWPAHQGFGIDADFLSEVVKHAGMQPKLAFYTSARLQRELQNGRVDATAGLFHASDNGRPRYRYVLYDLGGETRFYMAADQADRLTRLDQLAELKFAMVARQRGFREAGVQRPPIARAGSI</sequence>
<evidence type="ECO:0008006" key="3">
    <source>
        <dbReference type="Google" id="ProtNLM"/>
    </source>
</evidence>
<dbReference type="EMBL" id="CP071247">
    <property type="protein sequence ID" value="QSP95243.1"/>
    <property type="molecule type" value="Genomic_DNA"/>
</dbReference>
<dbReference type="Gene3D" id="3.40.190.10">
    <property type="entry name" value="Periplasmic binding protein-like II"/>
    <property type="match status" value="1"/>
</dbReference>